<dbReference type="OrthoDB" id="3010364at2"/>
<dbReference type="RefSeq" id="WP_035315801.1">
    <property type="nucleotide sequence ID" value="NZ_AODH01000078.1"/>
</dbReference>
<gene>
    <name evidence="1" type="ORF">BCAMP_12643</name>
</gene>
<accession>W7C3Y3</accession>
<reference evidence="1 2" key="1">
    <citation type="submission" date="2012-12" db="EMBL/GenBank/DDBJ databases">
        <title>Novel taxa of Listeriaceae from agricultural environments in the United States.</title>
        <authorList>
            <person name="den Bakker H.C."/>
            <person name="Allred A."/>
            <person name="Warchocki S."/>
            <person name="Wright E.M."/>
            <person name="Burrell A."/>
            <person name="Nightingale K.K."/>
            <person name="Kephart D."/>
            <person name="Wiedmann M."/>
        </authorList>
    </citation>
    <scope>NUCLEOTIDE SEQUENCE [LARGE SCALE GENOMIC DNA]</scope>
    <source>
        <strain evidence="1 2">FSL F6-1037</strain>
    </source>
</reference>
<organism evidence="1 2">
    <name type="scientific">Brochothrix campestris FSL F6-1037</name>
    <dbReference type="NCBI Taxonomy" id="1265861"/>
    <lineage>
        <taxon>Bacteria</taxon>
        <taxon>Bacillati</taxon>
        <taxon>Bacillota</taxon>
        <taxon>Bacilli</taxon>
        <taxon>Bacillales</taxon>
        <taxon>Listeriaceae</taxon>
        <taxon>Brochothrix</taxon>
    </lineage>
</organism>
<name>W7C3Y3_9LIST</name>
<dbReference type="EMBL" id="AODH01000078">
    <property type="protein sequence ID" value="EUJ34154.1"/>
    <property type="molecule type" value="Genomic_DNA"/>
</dbReference>
<proteinExistence type="predicted"/>
<evidence type="ECO:0000313" key="1">
    <source>
        <dbReference type="EMBL" id="EUJ34154.1"/>
    </source>
</evidence>
<protein>
    <submittedName>
        <fullName evidence="1">Uncharacterized protein</fullName>
    </submittedName>
</protein>
<keyword evidence="2" id="KW-1185">Reference proteome</keyword>
<sequence>MKISYDYSEFLQELKEELQIGTLDLSSDILIVRSDQALIGNYQPIIDWYYSDDEPEEPTVSARVTDVYDEMEEMNTII</sequence>
<dbReference type="Proteomes" id="UP000019243">
    <property type="component" value="Unassembled WGS sequence"/>
</dbReference>
<comment type="caution">
    <text evidence="1">The sequence shown here is derived from an EMBL/GenBank/DDBJ whole genome shotgun (WGS) entry which is preliminary data.</text>
</comment>
<evidence type="ECO:0000313" key="2">
    <source>
        <dbReference type="Proteomes" id="UP000019243"/>
    </source>
</evidence>
<dbReference type="AlphaFoldDB" id="W7C3Y3"/>